<sequence>MKINQFSYIPTPHDQIITELKATRFLDANNLKLVDPLALFRDLLLKYFSENISATTRVEKLRNLMATENTDANSYTNGGGSVARSAFYNIGLQLLGFLDDLDFTLSDPLGSMAKLGLPTADVPAILSRDQVIDAWYRLLNTRNKYGQLLIDYIAGRGYYHQFCQDSNFKKPLFFNGKAQAVFDTDKLIREVVYVESPLDTDHDGHRDLLKTNIIRPAETADGFKAPVIFTADPYAQGMNEKWSEAYSHNNVRPLKRKQPNSLTYADVAATEPSTDLPKPRDIKGHTRQTGETFTKFWSYSLNDYFLARGFAVVYSSGIGTKDSDGFRTTGTKAETLSATAVIEWLHGDRVAFTNRFDQLAIKAWWSNGNIGMTGRSYLGTLATAAAFTGVNGLKTAIVEAGLSDYYPYYRENGLVVAPDGDDADVLAEWTFSRQQTAGDYNRIKDQWLTHLKRLTHDQDHDNGSFNQFWDARNVTKENHTVADMLLVHGLNDWNVKTGQVWNSRHQLKSRPITQKLILHQGQHEYLNNFRSFDYTDLVNLWLSNKLLGVQNQVDAIFPDVIVQDNAKAETWTPFKDWGGSETVSKSYSLAQLINLSDHNHFSDQLPEVDFNRYTQKLEQWRSDLYQRNGSPMDRHCIRLVTKPLDDDLVIDGQPSVKLKVQSSADVGMISVALVDYGLAHRLTDVPQTLVSRKILQGYHWRKDDLKEFLPQADETDFKRITEAHINLQNRENSYQVDDLKPNQYYELNFPLQPTFWHLLKGHQVGLVIYASDMVYTIHGNQDIQYTVDLDNSELVLPILNSKNQ</sequence>
<evidence type="ECO:0000256" key="12">
    <source>
        <dbReference type="ARBA" id="ARBA00031951"/>
    </source>
</evidence>
<feature type="domain" description="Xaa-Pro dipeptidyl-peptidase C-terminal" evidence="13">
    <location>
        <begin position="539"/>
        <end position="795"/>
    </location>
</feature>
<dbReference type="SUPFAM" id="SSF53474">
    <property type="entry name" value="alpha/beta-Hydrolases"/>
    <property type="match status" value="1"/>
</dbReference>
<dbReference type="GO" id="GO:0008239">
    <property type="term" value="F:dipeptidyl-peptidase activity"/>
    <property type="evidence" value="ECO:0007669"/>
    <property type="project" value="UniProtKB-EC"/>
</dbReference>
<dbReference type="PATRIC" id="fig|1423784.4.peg.1800"/>
<keyword evidence="8" id="KW-0645">Protease</keyword>
<dbReference type="Pfam" id="PF08530">
    <property type="entry name" value="PepX_C"/>
    <property type="match status" value="1"/>
</dbReference>
<evidence type="ECO:0000256" key="10">
    <source>
        <dbReference type="ARBA" id="ARBA00022825"/>
    </source>
</evidence>
<evidence type="ECO:0000256" key="9">
    <source>
        <dbReference type="ARBA" id="ARBA00022801"/>
    </source>
</evidence>
<gene>
    <name evidence="15" type="ORF">FC51_GL001766</name>
</gene>
<dbReference type="EC" id="3.4.14.11" evidence="5"/>
<dbReference type="InterPro" id="IPR013736">
    <property type="entry name" value="Xaa-Pro_dipept_C"/>
</dbReference>
<dbReference type="InterPro" id="IPR008979">
    <property type="entry name" value="Galactose-bd-like_sf"/>
</dbReference>
<dbReference type="InterPro" id="IPR029058">
    <property type="entry name" value="AB_hydrolase_fold"/>
</dbReference>
<dbReference type="NCBIfam" id="NF003781">
    <property type="entry name" value="PRK05371.1-2"/>
    <property type="match status" value="1"/>
</dbReference>
<dbReference type="AlphaFoldDB" id="A0A0R1YXU9"/>
<evidence type="ECO:0000313" key="16">
    <source>
        <dbReference type="Proteomes" id="UP000051957"/>
    </source>
</evidence>
<evidence type="ECO:0000256" key="3">
    <source>
        <dbReference type="ARBA" id="ARBA00010819"/>
    </source>
</evidence>
<comment type="subunit">
    <text evidence="4">Homodimer.</text>
</comment>
<protein>
    <recommendedName>
        <fullName evidence="6">Xaa-Pro dipeptidyl-peptidase</fullName>
        <ecNumber evidence="5">3.4.14.11</ecNumber>
    </recommendedName>
    <alternativeName>
        <fullName evidence="12">X-Pro dipeptidyl-peptidase</fullName>
    </alternativeName>
    <alternativeName>
        <fullName evidence="11">X-prolyl-dipeptidyl aminopeptidase</fullName>
    </alternativeName>
</protein>
<dbReference type="GeneID" id="69802365"/>
<dbReference type="Gene3D" id="1.10.246.70">
    <property type="match status" value="1"/>
</dbReference>
<evidence type="ECO:0000313" key="15">
    <source>
        <dbReference type="EMBL" id="KRM46853.1"/>
    </source>
</evidence>
<evidence type="ECO:0000259" key="14">
    <source>
        <dbReference type="SMART" id="SM00940"/>
    </source>
</evidence>
<comment type="catalytic activity">
    <reaction evidence="1">
        <text>Hydrolyzes Xaa-Pro-|- bonds to release unblocked, N-terminal dipeptides from substrates including Ala-Pro-|-p-nitroanilide and (sequentially) Tyr-Pro-|-Phe-Pro-|-Gly-Pro-|-Ile.</text>
        <dbReference type="EC" id="3.4.14.11"/>
    </reaction>
</comment>
<reference evidence="15 16" key="1">
    <citation type="journal article" date="2015" name="Genome Announc.">
        <title>Expanding the biotechnology potential of lactobacilli through comparative genomics of 213 strains and associated genera.</title>
        <authorList>
            <person name="Sun Z."/>
            <person name="Harris H.M."/>
            <person name="McCann A."/>
            <person name="Guo C."/>
            <person name="Argimon S."/>
            <person name="Zhang W."/>
            <person name="Yang X."/>
            <person name="Jeffery I.B."/>
            <person name="Cooney J.C."/>
            <person name="Kagawa T.F."/>
            <person name="Liu W."/>
            <person name="Song Y."/>
            <person name="Salvetti E."/>
            <person name="Wrobel A."/>
            <person name="Rasinkangas P."/>
            <person name="Parkhill J."/>
            <person name="Rea M.C."/>
            <person name="O'Sullivan O."/>
            <person name="Ritari J."/>
            <person name="Douillard F.P."/>
            <person name="Paul Ross R."/>
            <person name="Yang R."/>
            <person name="Briner A.E."/>
            <person name="Felis G.E."/>
            <person name="de Vos W.M."/>
            <person name="Barrangou R."/>
            <person name="Klaenhammer T.R."/>
            <person name="Caufield P.W."/>
            <person name="Cui Y."/>
            <person name="Zhang H."/>
            <person name="O'Toole P.W."/>
        </authorList>
    </citation>
    <scope>NUCLEOTIDE SEQUENCE [LARGE SCALE GENOMIC DNA]</scope>
    <source>
        <strain evidence="15 16">DSM 5707</strain>
    </source>
</reference>
<keyword evidence="10" id="KW-0720">Serine protease</keyword>
<dbReference type="InterPro" id="IPR015251">
    <property type="entry name" value="PepX_N_dom"/>
</dbReference>
<keyword evidence="9" id="KW-0378">Hydrolase</keyword>
<evidence type="ECO:0000256" key="8">
    <source>
        <dbReference type="ARBA" id="ARBA00022670"/>
    </source>
</evidence>
<dbReference type="SUPFAM" id="SSF81761">
    <property type="entry name" value="X-Prolyl dipeptidyl aminopeptidase PepX, N-terminal domain"/>
    <property type="match status" value="1"/>
</dbReference>
<dbReference type="GO" id="GO:0008236">
    <property type="term" value="F:serine-type peptidase activity"/>
    <property type="evidence" value="ECO:0007669"/>
    <property type="project" value="UniProtKB-KW"/>
</dbReference>
<dbReference type="Gene3D" id="3.40.50.1820">
    <property type="entry name" value="alpha/beta hydrolase"/>
    <property type="match status" value="1"/>
</dbReference>
<evidence type="ECO:0000256" key="1">
    <source>
        <dbReference type="ARBA" id="ARBA00000123"/>
    </source>
</evidence>
<dbReference type="InterPro" id="IPR008252">
    <property type="entry name" value="Pept_S15_Xpro"/>
</dbReference>
<organism evidence="15 16">
    <name type="scientific">Lentilactobacillus parabuchneri DSM 5707 = NBRC 107865</name>
    <dbReference type="NCBI Taxonomy" id="1423784"/>
    <lineage>
        <taxon>Bacteria</taxon>
        <taxon>Bacillati</taxon>
        <taxon>Bacillota</taxon>
        <taxon>Bacilli</taxon>
        <taxon>Lactobacillales</taxon>
        <taxon>Lactobacillaceae</taxon>
        <taxon>Lentilactobacillus</taxon>
    </lineage>
</organism>
<evidence type="ECO:0000259" key="13">
    <source>
        <dbReference type="SMART" id="SM00939"/>
    </source>
</evidence>
<comment type="similarity">
    <text evidence="3">Belongs to the peptidase S15 family.</text>
</comment>
<evidence type="ECO:0000256" key="5">
    <source>
        <dbReference type="ARBA" id="ARBA00012463"/>
    </source>
</evidence>
<dbReference type="Proteomes" id="UP000051957">
    <property type="component" value="Unassembled WGS sequence"/>
</dbReference>
<evidence type="ECO:0000256" key="11">
    <source>
        <dbReference type="ARBA" id="ARBA00030045"/>
    </source>
</evidence>
<evidence type="ECO:0000256" key="7">
    <source>
        <dbReference type="ARBA" id="ARBA00022438"/>
    </source>
</evidence>
<proteinExistence type="inferred from homology"/>
<dbReference type="SUPFAM" id="SSF49785">
    <property type="entry name" value="Galactose-binding domain-like"/>
    <property type="match status" value="1"/>
</dbReference>
<dbReference type="EMBL" id="AZGK01000004">
    <property type="protein sequence ID" value="KRM46853.1"/>
    <property type="molecule type" value="Genomic_DNA"/>
</dbReference>
<comment type="caution">
    <text evidence="15">The sequence shown here is derived from an EMBL/GenBank/DDBJ whole genome shotgun (WGS) entry which is preliminary data.</text>
</comment>
<evidence type="ECO:0000256" key="2">
    <source>
        <dbReference type="ARBA" id="ARBA00003997"/>
    </source>
</evidence>
<dbReference type="Pfam" id="PF09168">
    <property type="entry name" value="PepX_N"/>
    <property type="match status" value="1"/>
</dbReference>
<dbReference type="Gene3D" id="2.60.120.260">
    <property type="entry name" value="Galactose-binding domain-like"/>
    <property type="match status" value="1"/>
</dbReference>
<dbReference type="SMART" id="SM00939">
    <property type="entry name" value="PepX_C"/>
    <property type="match status" value="1"/>
</dbReference>
<name>A0A0R1YXU9_9LACO</name>
<dbReference type="InterPro" id="IPR036313">
    <property type="entry name" value="PepX_N_dom_sf"/>
</dbReference>
<feature type="domain" description="X-Prolyl dipeptidyl aminopeptidase PepX N-terminal" evidence="14">
    <location>
        <begin position="1"/>
        <end position="158"/>
    </location>
</feature>
<dbReference type="GO" id="GO:0004177">
    <property type="term" value="F:aminopeptidase activity"/>
    <property type="evidence" value="ECO:0007669"/>
    <property type="project" value="UniProtKB-KW"/>
</dbReference>
<evidence type="ECO:0000256" key="6">
    <source>
        <dbReference type="ARBA" id="ARBA00014682"/>
    </source>
</evidence>
<dbReference type="Pfam" id="PF02129">
    <property type="entry name" value="Peptidase_S15"/>
    <property type="match status" value="1"/>
</dbReference>
<dbReference type="RefSeq" id="WP_057911220.1">
    <property type="nucleotide sequence ID" value="NZ_AZGK01000004.1"/>
</dbReference>
<accession>A0A0R1YXU9</accession>
<dbReference type="GO" id="GO:0006508">
    <property type="term" value="P:proteolysis"/>
    <property type="evidence" value="ECO:0007669"/>
    <property type="project" value="UniProtKB-KW"/>
</dbReference>
<comment type="function">
    <text evidence="2">Removes N-terminal dipeptides sequentially from polypeptides having unsubstituted N-termini provided that the penultimate residue is proline.</text>
</comment>
<keyword evidence="7" id="KW-0031">Aminopeptidase</keyword>
<dbReference type="InterPro" id="IPR000383">
    <property type="entry name" value="Xaa-Pro-like_dom"/>
</dbReference>
<evidence type="ECO:0000256" key="4">
    <source>
        <dbReference type="ARBA" id="ARBA00011738"/>
    </source>
</evidence>
<dbReference type="SMART" id="SM00940">
    <property type="entry name" value="PepX_N"/>
    <property type="match status" value="1"/>
</dbReference>
<dbReference type="PRINTS" id="PR00923">
    <property type="entry name" value="LACTOPTASE"/>
</dbReference>